<keyword evidence="3" id="KW-1185">Reference proteome</keyword>
<evidence type="ECO:0000313" key="2">
    <source>
        <dbReference type="EMBL" id="MCQ6957640.1"/>
    </source>
</evidence>
<organism evidence="2 3">
    <name type="scientific">Mucilaginibacter aquariorum</name>
    <dbReference type="NCBI Taxonomy" id="2967225"/>
    <lineage>
        <taxon>Bacteria</taxon>
        <taxon>Pseudomonadati</taxon>
        <taxon>Bacteroidota</taxon>
        <taxon>Sphingobacteriia</taxon>
        <taxon>Sphingobacteriales</taxon>
        <taxon>Sphingobacteriaceae</taxon>
        <taxon>Mucilaginibacter</taxon>
    </lineage>
</organism>
<dbReference type="RefSeq" id="WP_256537838.1">
    <property type="nucleotide sequence ID" value="NZ_JANHOH010000001.1"/>
</dbReference>
<comment type="caution">
    <text evidence="2">The sequence shown here is derived from an EMBL/GenBank/DDBJ whole genome shotgun (WGS) entry which is preliminary data.</text>
</comment>
<accession>A0ABT1SZ60</accession>
<dbReference type="EMBL" id="JANHOH010000001">
    <property type="protein sequence ID" value="MCQ6957640.1"/>
    <property type="molecule type" value="Genomic_DNA"/>
</dbReference>
<sequence length="111" mass="12720">MNEIKTLADQLRSKMIKPDTPERSVKAEKKKAGKPQDIPQIVETLRAYDVSNHKTLIHARVDAQTAQMIHHLKIATGVEVTRLICFSIRQLFEQHPELKSVIKAHLENFDI</sequence>
<feature type="compositionally biased region" description="Basic and acidic residues" evidence="1">
    <location>
        <begin position="16"/>
        <end position="27"/>
    </location>
</feature>
<proteinExistence type="predicted"/>
<protein>
    <submittedName>
        <fullName evidence="2">Uncharacterized protein</fullName>
    </submittedName>
</protein>
<feature type="region of interest" description="Disordered" evidence="1">
    <location>
        <begin position="1"/>
        <end position="36"/>
    </location>
</feature>
<evidence type="ECO:0000313" key="3">
    <source>
        <dbReference type="Proteomes" id="UP001204376"/>
    </source>
</evidence>
<name>A0ABT1SZ60_9SPHI</name>
<reference evidence="2 3" key="1">
    <citation type="submission" date="2022-07" db="EMBL/GenBank/DDBJ databases">
        <title>Mucilaginibacter sp. JC4.</title>
        <authorList>
            <person name="Le V."/>
            <person name="Ko S.-R."/>
            <person name="Ahn C.-Y."/>
            <person name="Oh H.-M."/>
        </authorList>
    </citation>
    <scope>NUCLEOTIDE SEQUENCE [LARGE SCALE GENOMIC DNA]</scope>
    <source>
        <strain evidence="2 3">JC4</strain>
    </source>
</reference>
<dbReference type="Proteomes" id="UP001204376">
    <property type="component" value="Unassembled WGS sequence"/>
</dbReference>
<gene>
    <name evidence="2" type="ORF">NPE20_06720</name>
</gene>
<evidence type="ECO:0000256" key="1">
    <source>
        <dbReference type="SAM" id="MobiDB-lite"/>
    </source>
</evidence>